<comment type="caution">
    <text evidence="2">The sequence shown here is derived from an EMBL/GenBank/DDBJ whole genome shotgun (WGS) entry which is preliminary data.</text>
</comment>
<dbReference type="InterPro" id="IPR025507">
    <property type="entry name" value="DUF4394"/>
</dbReference>
<organism evidence="2 3">
    <name type="scientific">Streptomyces phaeoluteigriseus</name>
    <dbReference type="NCBI Taxonomy" id="114686"/>
    <lineage>
        <taxon>Bacteria</taxon>
        <taxon>Bacillati</taxon>
        <taxon>Actinomycetota</taxon>
        <taxon>Actinomycetes</taxon>
        <taxon>Kitasatosporales</taxon>
        <taxon>Streptomycetaceae</taxon>
        <taxon>Streptomyces</taxon>
        <taxon>Streptomyces aurantiacus group</taxon>
    </lineage>
</organism>
<reference evidence="2 3" key="2">
    <citation type="submission" date="2017-02" db="EMBL/GenBank/DDBJ databases">
        <title>Draft genome sequence of Streptomyces phaeoluteigriseus type strain DSM41896.</title>
        <authorList>
            <person name="Salih T.S."/>
            <person name="Algora Gallardo L."/>
            <person name="Melo Santos T."/>
            <person name="Filgueira Martinez S."/>
            <person name="Herron P.R."/>
        </authorList>
    </citation>
    <scope>NUCLEOTIDE SEQUENCE [LARGE SCALE GENOMIC DNA]</scope>
    <source>
        <strain evidence="2 3">DSM 41896</strain>
    </source>
</reference>
<dbReference type="EMBL" id="MPOH02000005">
    <property type="protein sequence ID" value="OQD57407.1"/>
    <property type="molecule type" value="Genomic_DNA"/>
</dbReference>
<gene>
    <name evidence="2" type="ORF">BM536_005525</name>
</gene>
<evidence type="ECO:0000259" key="1">
    <source>
        <dbReference type="Pfam" id="PF14339"/>
    </source>
</evidence>
<protein>
    <recommendedName>
        <fullName evidence="1">DUF4394 domain-containing protein</fullName>
    </recommendedName>
</protein>
<dbReference type="OrthoDB" id="531718at2"/>
<accession>A0A1V6MYK6</accession>
<proteinExistence type="predicted"/>
<evidence type="ECO:0000313" key="3">
    <source>
        <dbReference type="Proteomes" id="UP000184286"/>
    </source>
</evidence>
<feature type="domain" description="DUF4394" evidence="1">
    <location>
        <begin position="2"/>
        <end position="65"/>
    </location>
</feature>
<dbReference type="Pfam" id="PF14339">
    <property type="entry name" value="DUF4394"/>
    <property type="match status" value="1"/>
</dbReference>
<name>A0A1V6MYK6_9ACTN</name>
<dbReference type="AlphaFoldDB" id="A0A1V6MYK6"/>
<evidence type="ECO:0000313" key="2">
    <source>
        <dbReference type="EMBL" id="OQD57407.1"/>
    </source>
</evidence>
<reference evidence="3" key="1">
    <citation type="submission" date="2016-11" db="EMBL/GenBank/DDBJ databases">
        <authorList>
            <person name="Schniete J.K."/>
            <person name="Salih T."/>
            <person name="Algora Gallardo L."/>
            <person name="Martinez Fernandez S."/>
            <person name="Herron P.R."/>
        </authorList>
    </citation>
    <scope>NUCLEOTIDE SEQUENCE [LARGE SCALE GENOMIC DNA]</scope>
    <source>
        <strain evidence="3">DSM 41896</strain>
    </source>
</reference>
<dbReference type="Proteomes" id="UP000184286">
    <property type="component" value="Unassembled WGS sequence"/>
</dbReference>
<dbReference type="STRING" id="114686.BM536_005525"/>
<sequence>MISDIRQNLRHNIDDPAAPFTTVVDGMLTNPTTPASTAVGVTGAAYTNNDLSPATATTLFDIYYKRETGDNRGFAALRASGTYRFYGVNILNGAADYLGDFPTKRQVFDIALPLDHD</sequence>